<evidence type="ECO:0000313" key="9">
    <source>
        <dbReference type="EMBL" id="KAG5187589.1"/>
    </source>
</evidence>
<gene>
    <name evidence="9" type="ORF">JKP88DRAFT_307159</name>
</gene>
<dbReference type="AlphaFoldDB" id="A0A835Z7U9"/>
<evidence type="ECO:0000256" key="4">
    <source>
        <dbReference type="ARBA" id="ARBA00022806"/>
    </source>
</evidence>
<dbReference type="InterPro" id="IPR027417">
    <property type="entry name" value="P-loop_NTPase"/>
</dbReference>
<dbReference type="OrthoDB" id="201314at2759"/>
<evidence type="ECO:0000259" key="7">
    <source>
        <dbReference type="Pfam" id="PF13086"/>
    </source>
</evidence>
<feature type="compositionally biased region" description="Gly residues" evidence="6">
    <location>
        <begin position="168"/>
        <end position="181"/>
    </location>
</feature>
<keyword evidence="10" id="KW-1185">Reference proteome</keyword>
<comment type="similarity">
    <text evidence="1">Belongs to the DNA2/NAM7 helicase family.</text>
</comment>
<evidence type="ECO:0000259" key="8">
    <source>
        <dbReference type="Pfam" id="PF13087"/>
    </source>
</evidence>
<dbReference type="GO" id="GO:0016787">
    <property type="term" value="F:hydrolase activity"/>
    <property type="evidence" value="ECO:0007669"/>
    <property type="project" value="UniProtKB-KW"/>
</dbReference>
<feature type="non-terminal residue" evidence="9">
    <location>
        <position position="348"/>
    </location>
</feature>
<dbReference type="Pfam" id="PF13087">
    <property type="entry name" value="AAA_12"/>
    <property type="match status" value="1"/>
</dbReference>
<dbReference type="EMBL" id="JAFCMP010000088">
    <property type="protein sequence ID" value="KAG5187589.1"/>
    <property type="molecule type" value="Genomic_DNA"/>
</dbReference>
<accession>A0A835Z7U9</accession>
<dbReference type="Proteomes" id="UP000664859">
    <property type="component" value="Unassembled WGS sequence"/>
</dbReference>
<name>A0A835Z7U9_9STRA</name>
<evidence type="ECO:0000256" key="3">
    <source>
        <dbReference type="ARBA" id="ARBA00022801"/>
    </source>
</evidence>
<keyword evidence="4" id="KW-0347">Helicase</keyword>
<keyword evidence="3" id="KW-0378">Hydrolase</keyword>
<dbReference type="PANTHER" id="PTHR43788">
    <property type="entry name" value="DNA2/NAM7 HELICASE FAMILY MEMBER"/>
    <property type="match status" value="1"/>
</dbReference>
<feature type="region of interest" description="Disordered" evidence="6">
    <location>
        <begin position="162"/>
        <end position="181"/>
    </location>
</feature>
<dbReference type="CDD" id="cd18808">
    <property type="entry name" value="SF1_C_Upf1"/>
    <property type="match status" value="1"/>
</dbReference>
<keyword evidence="2" id="KW-0547">Nucleotide-binding</keyword>
<dbReference type="GO" id="GO:0005694">
    <property type="term" value="C:chromosome"/>
    <property type="evidence" value="ECO:0007669"/>
    <property type="project" value="UniProtKB-ARBA"/>
</dbReference>
<dbReference type="FunFam" id="3.40.50.300:FF:000326">
    <property type="entry name" value="P-loop containing nucleoside triphosphate hydrolase"/>
    <property type="match status" value="1"/>
</dbReference>
<protein>
    <submittedName>
        <fullName evidence="9">AAA domain-containing protein</fullName>
    </submittedName>
</protein>
<reference evidence="9" key="1">
    <citation type="submission" date="2021-02" db="EMBL/GenBank/DDBJ databases">
        <title>First Annotated Genome of the Yellow-green Alga Tribonema minus.</title>
        <authorList>
            <person name="Mahan K.M."/>
        </authorList>
    </citation>
    <scope>NUCLEOTIDE SEQUENCE</scope>
    <source>
        <strain evidence="9">UTEX B ZZ1240</strain>
    </source>
</reference>
<comment type="caution">
    <text evidence="9">The sequence shown here is derived from an EMBL/GenBank/DDBJ whole genome shotgun (WGS) entry which is preliminary data.</text>
</comment>
<dbReference type="InterPro" id="IPR041679">
    <property type="entry name" value="DNA2/NAM7-like_C"/>
</dbReference>
<proteinExistence type="inferred from homology"/>
<evidence type="ECO:0000256" key="5">
    <source>
        <dbReference type="ARBA" id="ARBA00022840"/>
    </source>
</evidence>
<dbReference type="InterPro" id="IPR041677">
    <property type="entry name" value="DNA2/NAM7_AAA_11"/>
</dbReference>
<keyword evidence="5" id="KW-0067">ATP-binding</keyword>
<dbReference type="Gene3D" id="3.40.50.300">
    <property type="entry name" value="P-loop containing nucleotide triphosphate hydrolases"/>
    <property type="match status" value="2"/>
</dbReference>
<dbReference type="SUPFAM" id="SSF52540">
    <property type="entry name" value="P-loop containing nucleoside triphosphate hydrolases"/>
    <property type="match status" value="1"/>
</dbReference>
<dbReference type="Pfam" id="PF13086">
    <property type="entry name" value="AAA_11"/>
    <property type="match status" value="1"/>
</dbReference>
<dbReference type="InterPro" id="IPR050534">
    <property type="entry name" value="Coronavir_polyprotein_1ab"/>
</dbReference>
<evidence type="ECO:0000256" key="1">
    <source>
        <dbReference type="ARBA" id="ARBA00007913"/>
    </source>
</evidence>
<dbReference type="PANTHER" id="PTHR43788:SF13">
    <property type="entry name" value="REGULATOR OF NONSENSE TRANSCRIPTS 1"/>
    <property type="match status" value="1"/>
</dbReference>
<feature type="domain" description="DNA2/NAM7 helicase helicase" evidence="7">
    <location>
        <begin position="1"/>
        <end position="77"/>
    </location>
</feature>
<dbReference type="InterPro" id="IPR047187">
    <property type="entry name" value="SF1_C_Upf1"/>
</dbReference>
<evidence type="ECO:0000313" key="10">
    <source>
        <dbReference type="Proteomes" id="UP000664859"/>
    </source>
</evidence>
<feature type="domain" description="DNA2/NAM7 helicase-like C-terminal" evidence="8">
    <location>
        <begin position="85"/>
        <end position="301"/>
    </location>
</feature>
<evidence type="ECO:0000256" key="6">
    <source>
        <dbReference type="SAM" id="MobiDB-lite"/>
    </source>
</evidence>
<dbReference type="GO" id="GO:0043139">
    <property type="term" value="F:5'-3' DNA helicase activity"/>
    <property type="evidence" value="ECO:0007669"/>
    <property type="project" value="TreeGrafter"/>
</dbReference>
<dbReference type="GO" id="GO:0005524">
    <property type="term" value="F:ATP binding"/>
    <property type="evidence" value="ECO:0007669"/>
    <property type="project" value="UniProtKB-KW"/>
</dbReference>
<sequence length="348" mass="36148">ADVVVCSCIGAGGEQLAAASEQCEETGAAAGLTFSTVLIDEATQATEPASLVPLTRGCEQLILVGDQNQLPPTILSRGAAAGGLATSLFARLMLAGVAPVVLARQYRMHPRIAAFPGARFYGGRLASAPRAVDRPTPRGFPWPNAAVPVAFVAVRDDSDGARGLEARGSGGATAEDGGGGATSWCNAREAAAACAVVRALLRGGGGGGDVAPQDVGVITPYAAQVRRGGGRKRTAAPPRAPQPWELIEVRSVDGYQGREKEVIVLSAVRSNRCGAVGFLSDWRRLNVAITRARRGVVIVGDPATLSHDAHWRAYIAWCAENGALMTERDLRRALQQQQQPGGSGDAQQ</sequence>
<organism evidence="9 10">
    <name type="scientific">Tribonema minus</name>
    <dbReference type="NCBI Taxonomy" id="303371"/>
    <lineage>
        <taxon>Eukaryota</taxon>
        <taxon>Sar</taxon>
        <taxon>Stramenopiles</taxon>
        <taxon>Ochrophyta</taxon>
        <taxon>PX clade</taxon>
        <taxon>Xanthophyceae</taxon>
        <taxon>Tribonematales</taxon>
        <taxon>Tribonemataceae</taxon>
        <taxon>Tribonema</taxon>
    </lineage>
</organism>
<evidence type="ECO:0000256" key="2">
    <source>
        <dbReference type="ARBA" id="ARBA00022741"/>
    </source>
</evidence>